<evidence type="ECO:0000256" key="3">
    <source>
        <dbReference type="ARBA" id="ARBA00022729"/>
    </source>
</evidence>
<evidence type="ECO:0000256" key="4">
    <source>
        <dbReference type="ARBA" id="ARBA00022801"/>
    </source>
</evidence>
<keyword evidence="13" id="KW-1185">Reference proteome</keyword>
<feature type="chain" id="PRO_5015699228" description="Beta-hexosaminidase" evidence="9">
    <location>
        <begin position="21"/>
        <end position="550"/>
    </location>
</feature>
<evidence type="ECO:0000259" key="10">
    <source>
        <dbReference type="Pfam" id="PF00728"/>
    </source>
</evidence>
<dbReference type="InterPro" id="IPR017853">
    <property type="entry name" value="GH"/>
</dbReference>
<evidence type="ECO:0000256" key="9">
    <source>
        <dbReference type="SAM" id="SignalP"/>
    </source>
</evidence>
<dbReference type="Proteomes" id="UP000245699">
    <property type="component" value="Unassembled WGS sequence"/>
</dbReference>
<dbReference type="GO" id="GO:0004563">
    <property type="term" value="F:beta-N-acetylhexosaminidase activity"/>
    <property type="evidence" value="ECO:0007669"/>
    <property type="project" value="UniProtKB-EC"/>
</dbReference>
<dbReference type="GO" id="GO:0030203">
    <property type="term" value="P:glycosaminoglycan metabolic process"/>
    <property type="evidence" value="ECO:0007669"/>
    <property type="project" value="TreeGrafter"/>
</dbReference>
<dbReference type="Gene3D" id="3.20.20.80">
    <property type="entry name" value="Glycosidases"/>
    <property type="match status" value="1"/>
</dbReference>
<dbReference type="Pfam" id="PF00728">
    <property type="entry name" value="Glyco_hydro_20"/>
    <property type="match status" value="1"/>
</dbReference>
<evidence type="ECO:0000256" key="7">
    <source>
        <dbReference type="PIRNR" id="PIRNR001093"/>
    </source>
</evidence>
<accession>A0A2T9YFZ4</accession>
<protein>
    <recommendedName>
        <fullName evidence="7">Beta-hexosaminidase</fullName>
        <ecNumber evidence="7">3.2.1.52</ecNumber>
    </recommendedName>
</protein>
<dbReference type="GO" id="GO:0005975">
    <property type="term" value="P:carbohydrate metabolic process"/>
    <property type="evidence" value="ECO:0007669"/>
    <property type="project" value="InterPro"/>
</dbReference>
<dbReference type="SUPFAM" id="SSF51445">
    <property type="entry name" value="(Trans)glycosidases"/>
    <property type="match status" value="1"/>
</dbReference>
<reference evidence="12 13" key="1">
    <citation type="journal article" date="2018" name="MBio">
        <title>Comparative Genomics Reveals the Core Gene Toolbox for the Fungus-Insect Symbiosis.</title>
        <authorList>
            <person name="Wang Y."/>
            <person name="Stata M."/>
            <person name="Wang W."/>
            <person name="Stajich J.E."/>
            <person name="White M.M."/>
            <person name="Moncalvo J.M."/>
        </authorList>
    </citation>
    <scope>NUCLEOTIDE SEQUENCE [LARGE SCALE GENOMIC DNA]</scope>
    <source>
        <strain evidence="12 13">AUS-77-4</strain>
    </source>
</reference>
<keyword evidence="3 9" id="KW-0732">Signal</keyword>
<evidence type="ECO:0000256" key="1">
    <source>
        <dbReference type="ARBA" id="ARBA00001231"/>
    </source>
</evidence>
<dbReference type="InterPro" id="IPR029019">
    <property type="entry name" value="HEX_eukaryotic_N"/>
</dbReference>
<proteinExistence type="inferred from homology"/>
<evidence type="ECO:0000256" key="2">
    <source>
        <dbReference type="ARBA" id="ARBA00006285"/>
    </source>
</evidence>
<dbReference type="InterPro" id="IPR025705">
    <property type="entry name" value="Beta_hexosaminidase_sua/sub"/>
</dbReference>
<dbReference type="GO" id="GO:0016020">
    <property type="term" value="C:membrane"/>
    <property type="evidence" value="ECO:0007669"/>
    <property type="project" value="TreeGrafter"/>
</dbReference>
<dbReference type="PIRSF" id="PIRSF001093">
    <property type="entry name" value="B-hxosamndse_ab_euk"/>
    <property type="match status" value="1"/>
</dbReference>
<evidence type="ECO:0000313" key="12">
    <source>
        <dbReference type="EMBL" id="PVU91261.1"/>
    </source>
</evidence>
<feature type="domain" description="Glycoside hydrolase family 20 catalytic" evidence="10">
    <location>
        <begin position="163"/>
        <end position="498"/>
    </location>
</feature>
<evidence type="ECO:0000256" key="5">
    <source>
        <dbReference type="ARBA" id="ARBA00023180"/>
    </source>
</evidence>
<sequence length="550" mass="61498">MVKISSLLILGAAIAQQALASVWPIPKVFTTGCTNIDLPSSCLKITVDGCSNDILDRAIDRYKELILNEHFKPPLDYNVAPLQASGSVQGVTITVATKNINLDLQTDESYTLTVSQNGTIAINAQSTFGAIRGLETLSQLFISNQGRKFIKNVPINIQDSPVFKYRGLMLDTSRNFYSIASIKRTIDAMSYSKMNVLHWHIVDSHSWPVEAKFDPRLSALGAYGPDMVYTHKDVTDIINYARDRGIRVIPEFDIPGHTYAVGLSDPNIMSCLDVQPNWNEYAAEPPSGQLNIIKPGARNFAKNLVAEYSSLFTDKIFHVGGDEVNLNCWEKDPDIKAHLAQNSTDTVESILSRFYANIYANLKVNNKTGMCWEESLLEGIANPPKDTIVQAWLDEASVVSIVKKGYRVVASPYKYMYLDCGRGPWLSNLYNGTSWCDPFKFWGHIYSYNPYVNITIPEEKALVLGGEVVLWSEQSDEVVVDQLLWPRAAAAAELYWKGPVDEKADMNKQIENVSPRINEFRFRLLGRGISAEPTQPLWCVRNPGRCNLPL</sequence>
<dbReference type="CDD" id="cd06562">
    <property type="entry name" value="GH20_HexA_HexB-like"/>
    <property type="match status" value="1"/>
</dbReference>
<dbReference type="FunFam" id="3.20.20.80:FF:000063">
    <property type="entry name" value="Beta-hexosaminidase"/>
    <property type="match status" value="1"/>
</dbReference>
<dbReference type="Pfam" id="PF14845">
    <property type="entry name" value="Glycohydro_20b2"/>
    <property type="match status" value="1"/>
</dbReference>
<feature type="signal peptide" evidence="9">
    <location>
        <begin position="1"/>
        <end position="20"/>
    </location>
</feature>
<dbReference type="STRING" id="61424.A0A2T9YFZ4"/>
<feature type="active site" description="Proton donor" evidence="8">
    <location>
        <position position="323"/>
    </location>
</feature>
<dbReference type="InterPro" id="IPR015883">
    <property type="entry name" value="Glyco_hydro_20_cat"/>
</dbReference>
<keyword evidence="6 7" id="KW-0326">Glycosidase</keyword>
<name>A0A2T9YFZ4_9FUNG</name>
<dbReference type="Gene3D" id="3.30.379.10">
    <property type="entry name" value="Chitobiase/beta-hexosaminidase domain 2-like"/>
    <property type="match status" value="1"/>
</dbReference>
<evidence type="ECO:0000313" key="13">
    <source>
        <dbReference type="Proteomes" id="UP000245699"/>
    </source>
</evidence>
<organism evidence="12 13">
    <name type="scientific">Furculomyces boomerangus</name>
    <dbReference type="NCBI Taxonomy" id="61424"/>
    <lineage>
        <taxon>Eukaryota</taxon>
        <taxon>Fungi</taxon>
        <taxon>Fungi incertae sedis</taxon>
        <taxon>Zoopagomycota</taxon>
        <taxon>Kickxellomycotina</taxon>
        <taxon>Harpellomycetes</taxon>
        <taxon>Harpellales</taxon>
        <taxon>Harpellaceae</taxon>
        <taxon>Furculomyces</taxon>
    </lineage>
</organism>
<dbReference type="EMBL" id="MBFT01000432">
    <property type="protein sequence ID" value="PVU91261.1"/>
    <property type="molecule type" value="Genomic_DNA"/>
</dbReference>
<gene>
    <name evidence="12" type="ORF">BB559_004206</name>
</gene>
<dbReference type="PANTHER" id="PTHR22600:SF26">
    <property type="entry name" value="BETA-N-ACETYLHEXOSAMINIDASE"/>
    <property type="match status" value="1"/>
</dbReference>
<dbReference type="EC" id="3.2.1.52" evidence="7"/>
<dbReference type="InterPro" id="IPR029018">
    <property type="entry name" value="Hex-like_dom2"/>
</dbReference>
<dbReference type="PANTHER" id="PTHR22600">
    <property type="entry name" value="BETA-HEXOSAMINIDASE"/>
    <property type="match status" value="1"/>
</dbReference>
<dbReference type="PRINTS" id="PR00738">
    <property type="entry name" value="GLHYDRLASE20"/>
</dbReference>
<dbReference type="OrthoDB" id="428480at2759"/>
<evidence type="ECO:0000256" key="8">
    <source>
        <dbReference type="PIRSR" id="PIRSR001093-1"/>
    </source>
</evidence>
<evidence type="ECO:0000256" key="6">
    <source>
        <dbReference type="ARBA" id="ARBA00023295"/>
    </source>
</evidence>
<comment type="similarity">
    <text evidence="2 7">Belongs to the glycosyl hydrolase 20 family.</text>
</comment>
<dbReference type="SUPFAM" id="SSF55545">
    <property type="entry name" value="beta-N-acetylhexosaminidase-like domain"/>
    <property type="match status" value="1"/>
</dbReference>
<keyword evidence="5" id="KW-0325">Glycoprotein</keyword>
<evidence type="ECO:0000259" key="11">
    <source>
        <dbReference type="Pfam" id="PF14845"/>
    </source>
</evidence>
<comment type="caution">
    <text evidence="12">The sequence shown here is derived from an EMBL/GenBank/DDBJ whole genome shotgun (WGS) entry which is preliminary data.</text>
</comment>
<comment type="catalytic activity">
    <reaction evidence="1 7">
        <text>Hydrolysis of terminal non-reducing N-acetyl-D-hexosamine residues in N-acetyl-beta-D-hexosaminides.</text>
        <dbReference type="EC" id="3.2.1.52"/>
    </reaction>
</comment>
<keyword evidence="4 7" id="KW-0378">Hydrolase</keyword>
<dbReference type="AlphaFoldDB" id="A0A2T9YFZ4"/>
<feature type="domain" description="Beta-hexosaminidase eukaryotic type N-terminal" evidence="11">
    <location>
        <begin position="22"/>
        <end position="140"/>
    </location>
</feature>